<dbReference type="Pfam" id="PF05426">
    <property type="entry name" value="Alginate_lyase"/>
    <property type="match status" value="1"/>
</dbReference>
<gene>
    <name evidence="4" type="ORF">EAH89_25930</name>
</gene>
<dbReference type="Gene3D" id="1.50.10.100">
    <property type="entry name" value="Chondroitin AC/alginate lyase"/>
    <property type="match status" value="1"/>
</dbReference>
<keyword evidence="5" id="KW-1185">Reference proteome</keyword>
<sequence>AAAGAAVAGAPPTRPVVPALAGPFLPAPEPAGTAAPCEPAAAPVRSLESTGFYADPAFSRPDPVRLRADADAARPLLDWLALVQRAVARHRAGEAGAASCALSALDAWAKNAALLGAFNLQGGYHRKWTLAGAALSFLAIREAPGLDPVALGRTGRWLGEVAEAVRPHYERQSAAIISDVRNNHAAWAGLAVAAAGVAGGNRAQLDWGVARLRAQLGQVDERGVLPQEARRAAMALHYHLFALEAVAALERLAAANGLALTEPERAAYARLRDLCLAAAKDPSMMEAIAGAPQSDPWASPRGPLASANGLEIASVALPDPASEEALAPFRPFASRWLGGAVTGWWKPGEGPIRPAAAGP</sequence>
<dbReference type="SUPFAM" id="SSF48230">
    <property type="entry name" value="Chondroitin AC/alginate lyase"/>
    <property type="match status" value="1"/>
</dbReference>
<protein>
    <recommendedName>
        <fullName evidence="3">Alginate lyase domain-containing protein</fullName>
    </recommendedName>
</protein>
<feature type="domain" description="Alginate lyase" evidence="3">
    <location>
        <begin position="53"/>
        <end position="283"/>
    </location>
</feature>
<evidence type="ECO:0000256" key="2">
    <source>
        <dbReference type="ARBA" id="ARBA00023239"/>
    </source>
</evidence>
<feature type="non-terminal residue" evidence="4">
    <location>
        <position position="1"/>
    </location>
</feature>
<dbReference type="EMBL" id="RCZP01000045">
    <property type="protein sequence ID" value="TPG45718.1"/>
    <property type="molecule type" value="Genomic_DNA"/>
</dbReference>
<proteinExistence type="predicted"/>
<accession>A0A502F8J7</accession>
<dbReference type="GO" id="GO:0016829">
    <property type="term" value="F:lyase activity"/>
    <property type="evidence" value="ECO:0007669"/>
    <property type="project" value="UniProtKB-KW"/>
</dbReference>
<dbReference type="AlphaFoldDB" id="A0A502F8J7"/>
<organism evidence="4 5">
    <name type="scientific">Muricoccus nepalensis</name>
    <dbReference type="NCBI Taxonomy" id="1854500"/>
    <lineage>
        <taxon>Bacteria</taxon>
        <taxon>Pseudomonadati</taxon>
        <taxon>Pseudomonadota</taxon>
        <taxon>Alphaproteobacteria</taxon>
        <taxon>Acetobacterales</taxon>
        <taxon>Roseomonadaceae</taxon>
        <taxon>Muricoccus</taxon>
    </lineage>
</organism>
<evidence type="ECO:0000313" key="4">
    <source>
        <dbReference type="EMBL" id="TPG45718.1"/>
    </source>
</evidence>
<comment type="caution">
    <text evidence="4">The sequence shown here is derived from an EMBL/GenBank/DDBJ whole genome shotgun (WGS) entry which is preliminary data.</text>
</comment>
<keyword evidence="2" id="KW-0456">Lyase</keyword>
<dbReference type="InterPro" id="IPR008929">
    <property type="entry name" value="Chondroitin_lyas"/>
</dbReference>
<name>A0A502F8J7_9PROT</name>
<dbReference type="GO" id="GO:0042597">
    <property type="term" value="C:periplasmic space"/>
    <property type="evidence" value="ECO:0007669"/>
    <property type="project" value="InterPro"/>
</dbReference>
<keyword evidence="1" id="KW-0732">Signal</keyword>
<evidence type="ECO:0000259" key="3">
    <source>
        <dbReference type="Pfam" id="PF05426"/>
    </source>
</evidence>
<dbReference type="InterPro" id="IPR008397">
    <property type="entry name" value="Alginate_lyase_dom"/>
</dbReference>
<dbReference type="OrthoDB" id="7210452at2"/>
<reference evidence="4 5" key="1">
    <citation type="journal article" date="2019" name="Environ. Microbiol.">
        <title>Species interactions and distinct microbial communities in high Arctic permafrost affected cryosols are associated with the CH4 and CO2 gas fluxes.</title>
        <authorList>
            <person name="Altshuler I."/>
            <person name="Hamel J."/>
            <person name="Turney S."/>
            <person name="Magnuson E."/>
            <person name="Levesque R."/>
            <person name="Greer C."/>
            <person name="Whyte L.G."/>
        </authorList>
    </citation>
    <scope>NUCLEOTIDE SEQUENCE [LARGE SCALE GENOMIC DNA]</scope>
    <source>
        <strain evidence="4 5">S9.3B</strain>
    </source>
</reference>
<evidence type="ECO:0000256" key="1">
    <source>
        <dbReference type="ARBA" id="ARBA00022729"/>
    </source>
</evidence>
<dbReference type="Proteomes" id="UP000317078">
    <property type="component" value="Unassembled WGS sequence"/>
</dbReference>
<dbReference type="RefSeq" id="WP_140886627.1">
    <property type="nucleotide sequence ID" value="NZ_RCZP01000045.1"/>
</dbReference>
<evidence type="ECO:0000313" key="5">
    <source>
        <dbReference type="Proteomes" id="UP000317078"/>
    </source>
</evidence>